<comment type="caution">
    <text evidence="3">The sequence shown here is derived from an EMBL/GenBank/DDBJ whole genome shotgun (WGS) entry which is preliminary data.</text>
</comment>
<feature type="compositionally biased region" description="Basic and acidic residues" evidence="1">
    <location>
        <begin position="229"/>
        <end position="238"/>
    </location>
</feature>
<evidence type="ECO:0000259" key="2">
    <source>
        <dbReference type="Pfam" id="PF10419"/>
    </source>
</evidence>
<feature type="domain" description="Transcription factor TFIIIC triple barrel" evidence="2">
    <location>
        <begin position="27"/>
        <end position="119"/>
    </location>
</feature>
<organism evidence="3 4">
    <name type="scientific">Marasmius tenuissimus</name>
    <dbReference type="NCBI Taxonomy" id="585030"/>
    <lineage>
        <taxon>Eukaryota</taxon>
        <taxon>Fungi</taxon>
        <taxon>Dikarya</taxon>
        <taxon>Basidiomycota</taxon>
        <taxon>Agaricomycotina</taxon>
        <taxon>Agaricomycetes</taxon>
        <taxon>Agaricomycetidae</taxon>
        <taxon>Agaricales</taxon>
        <taxon>Marasmiineae</taxon>
        <taxon>Marasmiaceae</taxon>
        <taxon>Marasmius</taxon>
    </lineage>
</organism>
<evidence type="ECO:0000313" key="4">
    <source>
        <dbReference type="Proteomes" id="UP001437256"/>
    </source>
</evidence>
<accession>A0ABR3A5L1</accession>
<evidence type="ECO:0000313" key="3">
    <source>
        <dbReference type="EMBL" id="KAL0068289.1"/>
    </source>
</evidence>
<sequence>MSDALPPATLCPGYIQVQDFGQDDEYEDEEICYVTVELENVEPTLIASSEHMRLIGLDTPTPFMQLSGTILKGQHDTLIGSELLFMESKATEEDQNRSKRHLAYVGTTSQRLRFKEVQLRPKQASHSQGSPDGQAGSGGKQTDSNSMEIDDLGPEKAEPTITAGKKRRGRRPKGEREKETDKDYPERPGGKGRKNKKKVAHTEEGEEGELVEAGGEPRRSTRTNGRRNPVADDSHDHQAGVVDGEA</sequence>
<dbReference type="PANTHER" id="PTHR21860">
    <property type="entry name" value="TRANSCRIPTION INITIATION FACTOR IIIC TFIIIC , POLYPEPTIDE 6-RELATED"/>
    <property type="match status" value="1"/>
</dbReference>
<gene>
    <name evidence="3" type="ORF">AAF712_004676</name>
</gene>
<proteinExistence type="predicted"/>
<feature type="compositionally biased region" description="Basic residues" evidence="1">
    <location>
        <begin position="190"/>
        <end position="199"/>
    </location>
</feature>
<evidence type="ECO:0000256" key="1">
    <source>
        <dbReference type="SAM" id="MobiDB-lite"/>
    </source>
</evidence>
<feature type="compositionally biased region" description="Basic and acidic residues" evidence="1">
    <location>
        <begin position="172"/>
        <end position="189"/>
    </location>
</feature>
<dbReference type="EMBL" id="JBBXMP010000019">
    <property type="protein sequence ID" value="KAL0068289.1"/>
    <property type="molecule type" value="Genomic_DNA"/>
</dbReference>
<dbReference type="Pfam" id="PF10419">
    <property type="entry name" value="TFIIIC_sub6"/>
    <property type="match status" value="1"/>
</dbReference>
<dbReference type="PANTHER" id="PTHR21860:SF2">
    <property type="entry name" value="GENERAL TRANSCRIPTION FACTOR 3C POLYPEPTIDE 6"/>
    <property type="match status" value="1"/>
</dbReference>
<name>A0ABR3A5L1_9AGAR</name>
<dbReference type="InterPro" id="IPR019481">
    <property type="entry name" value="TFIIIC_triple_barrel"/>
</dbReference>
<dbReference type="InterPro" id="IPR042771">
    <property type="entry name" value="GTF3C6-like"/>
</dbReference>
<keyword evidence="4" id="KW-1185">Reference proteome</keyword>
<feature type="region of interest" description="Disordered" evidence="1">
    <location>
        <begin position="117"/>
        <end position="246"/>
    </location>
</feature>
<dbReference type="Proteomes" id="UP001437256">
    <property type="component" value="Unassembled WGS sequence"/>
</dbReference>
<dbReference type="Gene3D" id="2.60.40.4370">
    <property type="match status" value="1"/>
</dbReference>
<protein>
    <recommendedName>
        <fullName evidence="2">Transcription factor TFIIIC triple barrel domain-containing protein</fullName>
    </recommendedName>
</protein>
<reference evidence="3 4" key="1">
    <citation type="submission" date="2024-05" db="EMBL/GenBank/DDBJ databases">
        <title>A draft genome resource for the thread blight pathogen Marasmius tenuissimus strain MS-2.</title>
        <authorList>
            <person name="Yulfo-Soto G.E."/>
            <person name="Baruah I.K."/>
            <person name="Amoako-Attah I."/>
            <person name="Bukari Y."/>
            <person name="Meinhardt L.W."/>
            <person name="Bailey B.A."/>
            <person name="Cohen S.P."/>
        </authorList>
    </citation>
    <scope>NUCLEOTIDE SEQUENCE [LARGE SCALE GENOMIC DNA]</scope>
    <source>
        <strain evidence="3 4">MS-2</strain>
    </source>
</reference>